<accession>A0AAN7V698</accession>
<sequence length="1224" mass="142191">MNPTTFSSLSDRVVKVTAKALLLLKTKDEIVRHICIVRKNIHLIRKFLRSELNKNENSLKLESNLALLKSFLVKLKQLKRGSEKRGGGISNRKKLVWQTIDSCFKDRLLTGIVVNFEYKDPVLFLEKAFDSFSRKISTTLERSLLKVNTMLVCNFIQAQNQVIDLKTFVTKSQVIDVGTDLKQWYDTHVISKIRTKIEEFAEKDSGWSLYEILHLKININSYSPLKGGISTYVKVPHFIAIKRAVINVQNDDNCCFLWAVVSALYPAQTHSERTSSYPHYSEVLKYDSIQFPIKISDIKKFEKLNNLRINLYCLKGKNVVPFLLSENQDREPINLLALACNESARDHTYLHFTWIKNMSALFSKQLSKHGRKKFICNRCLNHFSSNAYLEKHLKHCNDINKCATRLPDETNKYLQFKHLSYQEKVPFVVYADLESILEKCPDNQNTNTRLCDKHIPFSVAYYLKCSYNDELSKFRLYRGRDCIQWFVKELHDIATWANEIVGTVVPMETLSKEQMESFQNATVCHICNKPFQPGDIKVRDHSHFTSKFRNAAHQNCNLNYKDTHVIPIVFHNLSGYDSHFIIRELALNIPGQISLLPLNKEKYISFSKSVENTKIKFRFIDSFRFMASSIDKLSSYLDNEKKIITKLNCSNGDEFNLLVRKGIFPYEYVDSWDKLDEPSLPPKEAFYSHLHEEGISDESYTHAHKVWTTFNIQTLGQYSDLYLKTDVLLLADIFENFRLTCLNAYQLDPLHYYTAPGLAFDAMLKITEVKLELLTDIDMAMFIERGIRGGVAQCSNRYAKANNKYMDYDPSAPTSFLMYYDVNNLYGKSMGEFLPYGEFSFVDEPNIDSILNNPDDSDIGYIIDCDLDYPAELHESHSDLPLAPEHMTPPSSNSKLKKLLLTLYSKRNYVLHYRNLKLYLEQGLRLVKVNQVLRFKQSPWLKKYIDLNTTLRQASKNDFDKNFYKLMINSVFGKLMENVRKYKDVRLVTKWEGRFGARSLIAQPNFHSCTIFDKDMVIIEMNKLEVFMNKPIYAGFSVLDLSKTFLYDFHYNYILKKFQNNAQLLYTDTDSLIYSFAVPDIYECIKEDIDRFDTSDYERDNVYGIPLVNKKVAGLMKDENNGKIMLEFVGLRAKMYAYSVEGKVTKKSKGSTAASVKQITIEDYKKALFNYTIAKRCQRLIRSKKHLVFTIKQDKVVLSPYDDKRVRTFGSTNTRPWGFSEARI</sequence>
<organism evidence="1 2">
    <name type="scientific">Pyrocoelia pectoralis</name>
    <dbReference type="NCBI Taxonomy" id="417401"/>
    <lineage>
        <taxon>Eukaryota</taxon>
        <taxon>Metazoa</taxon>
        <taxon>Ecdysozoa</taxon>
        <taxon>Arthropoda</taxon>
        <taxon>Hexapoda</taxon>
        <taxon>Insecta</taxon>
        <taxon>Pterygota</taxon>
        <taxon>Neoptera</taxon>
        <taxon>Endopterygota</taxon>
        <taxon>Coleoptera</taxon>
        <taxon>Polyphaga</taxon>
        <taxon>Elateriformia</taxon>
        <taxon>Elateroidea</taxon>
        <taxon>Lampyridae</taxon>
        <taxon>Lampyrinae</taxon>
        <taxon>Pyrocoelia</taxon>
    </lineage>
</organism>
<evidence type="ECO:0008006" key="3">
    <source>
        <dbReference type="Google" id="ProtNLM"/>
    </source>
</evidence>
<comment type="caution">
    <text evidence="1">The sequence shown here is derived from an EMBL/GenBank/DDBJ whole genome shotgun (WGS) entry which is preliminary data.</text>
</comment>
<dbReference type="InterPro" id="IPR043502">
    <property type="entry name" value="DNA/RNA_pol_sf"/>
</dbReference>
<keyword evidence="2" id="KW-1185">Reference proteome</keyword>
<protein>
    <recommendedName>
        <fullName evidence="3">DNA-directed DNA polymerase</fullName>
    </recommendedName>
</protein>
<reference evidence="1 2" key="1">
    <citation type="journal article" date="2024" name="Insects">
        <title>An Improved Chromosome-Level Genome Assembly of the Firefly Pyrocoelia pectoralis.</title>
        <authorList>
            <person name="Fu X."/>
            <person name="Meyer-Rochow V.B."/>
            <person name="Ballantyne L."/>
            <person name="Zhu X."/>
        </authorList>
    </citation>
    <scope>NUCLEOTIDE SEQUENCE [LARGE SCALE GENOMIC DNA]</scope>
    <source>
        <strain evidence="1">XCY_ONT2</strain>
    </source>
</reference>
<dbReference type="SUPFAM" id="SSF56672">
    <property type="entry name" value="DNA/RNA polymerases"/>
    <property type="match status" value="1"/>
</dbReference>
<gene>
    <name evidence="1" type="ORF">RI129_010624</name>
</gene>
<dbReference type="GO" id="GO:0071897">
    <property type="term" value="P:DNA biosynthetic process"/>
    <property type="evidence" value="ECO:0007669"/>
    <property type="project" value="UniProtKB-ARBA"/>
</dbReference>
<dbReference type="SUPFAM" id="SSF53098">
    <property type="entry name" value="Ribonuclease H-like"/>
    <property type="match status" value="1"/>
</dbReference>
<proteinExistence type="predicted"/>
<evidence type="ECO:0000313" key="2">
    <source>
        <dbReference type="Proteomes" id="UP001329430"/>
    </source>
</evidence>
<dbReference type="Proteomes" id="UP001329430">
    <property type="component" value="Chromosome 8"/>
</dbReference>
<dbReference type="Gene3D" id="3.90.1600.10">
    <property type="entry name" value="Palm domain of DNA polymerase"/>
    <property type="match status" value="1"/>
</dbReference>
<evidence type="ECO:0000313" key="1">
    <source>
        <dbReference type="EMBL" id="KAK5639813.1"/>
    </source>
</evidence>
<dbReference type="GO" id="GO:0042575">
    <property type="term" value="C:DNA polymerase complex"/>
    <property type="evidence" value="ECO:0007669"/>
    <property type="project" value="UniProtKB-ARBA"/>
</dbReference>
<name>A0AAN7V698_9COLE</name>
<dbReference type="InterPro" id="IPR023211">
    <property type="entry name" value="DNA_pol_palm_dom_sf"/>
</dbReference>
<dbReference type="InterPro" id="IPR012337">
    <property type="entry name" value="RNaseH-like_sf"/>
</dbReference>
<dbReference type="AlphaFoldDB" id="A0AAN7V698"/>
<dbReference type="PANTHER" id="PTHR31511:SF12">
    <property type="entry name" value="RHO TERMINATION FACTOR N-TERMINAL DOMAIN-CONTAINING PROTEIN"/>
    <property type="match status" value="1"/>
</dbReference>
<dbReference type="EMBL" id="JAVRBK010000008">
    <property type="protein sequence ID" value="KAK5639813.1"/>
    <property type="molecule type" value="Genomic_DNA"/>
</dbReference>
<dbReference type="PANTHER" id="PTHR31511">
    <property type="entry name" value="PROTEIN CBG23764"/>
    <property type="match status" value="1"/>
</dbReference>